<evidence type="ECO:0000256" key="6">
    <source>
        <dbReference type="ARBA" id="ARBA00048539"/>
    </source>
</evidence>
<dbReference type="Gene3D" id="3.40.50.620">
    <property type="entry name" value="HUPs"/>
    <property type="match status" value="1"/>
</dbReference>
<evidence type="ECO:0000313" key="11">
    <source>
        <dbReference type="Proteomes" id="UP000192997"/>
    </source>
</evidence>
<evidence type="ECO:0000259" key="8">
    <source>
        <dbReference type="Pfam" id="PF01171"/>
    </source>
</evidence>
<evidence type="ECO:0000256" key="1">
    <source>
        <dbReference type="ARBA" id="ARBA00022490"/>
    </source>
</evidence>
<keyword evidence="1 7" id="KW-0963">Cytoplasm</keyword>
<protein>
    <recommendedName>
        <fullName evidence="7">tRNA(Ile)-lysidine synthase</fullName>
        <ecNumber evidence="7">6.3.4.19</ecNumber>
    </recommendedName>
    <alternativeName>
        <fullName evidence="7">tRNA(Ile)-2-lysyl-cytidine synthase</fullName>
    </alternativeName>
    <alternativeName>
        <fullName evidence="7">tRNA(Ile)-lysidine synthetase</fullName>
    </alternativeName>
</protein>
<sequence>MVWTSLHAKIHRTIRHRHLFAPHEHLLVALSGGQDSLCLIKLLVDLQVKWKWKLAIAHCDHRWREDSQANADHVKNLATSWDLPFHLQIAIDPVNSEGDARNWRYRVFREIAEDYGYKYIVTGHTSSDRAETLIYNLIRGTGADGLQSLTWQRSLGEKTMLVRPLLEITREQTGKFCQDLDLPVWVDSTNQNLQYPRNRIRQQLLPYLAANFNPQVESHLSHTAELLRAEVEYLEQIAHQLRLQASTKCEDGDLRLNRDLLKQQPLAIQRRVIRQILQEALPQTPNFDHIEKIRDLINAPNRSQSDPFPGGSIAIVENASIVIRQPFLTPTEKES</sequence>
<comment type="subcellular location">
    <subcellularLocation>
        <location evidence="7">Cytoplasm</location>
    </subcellularLocation>
</comment>
<evidence type="ECO:0000256" key="3">
    <source>
        <dbReference type="ARBA" id="ARBA00022694"/>
    </source>
</evidence>
<dbReference type="PANTHER" id="PTHR43033:SF1">
    <property type="entry name" value="TRNA(ILE)-LYSIDINE SYNTHASE-RELATED"/>
    <property type="match status" value="1"/>
</dbReference>
<gene>
    <name evidence="7" type="primary">tilS</name>
    <name evidence="10" type="ORF">B7O87_12965</name>
</gene>
<comment type="caution">
    <text evidence="10">The sequence shown here is derived from an EMBL/GenBank/DDBJ whole genome shotgun (WGS) entry which is preliminary data.</text>
</comment>
<keyword evidence="4 7" id="KW-0547">Nucleotide-binding</keyword>
<dbReference type="SUPFAM" id="SSF52402">
    <property type="entry name" value="Adenine nucleotide alpha hydrolases-like"/>
    <property type="match status" value="1"/>
</dbReference>
<dbReference type="GO" id="GO:0032267">
    <property type="term" value="F:tRNA(Ile)-lysidine synthase activity"/>
    <property type="evidence" value="ECO:0007669"/>
    <property type="project" value="UniProtKB-EC"/>
</dbReference>
<dbReference type="NCBIfam" id="TIGR02432">
    <property type="entry name" value="lysidine_TilS_N"/>
    <property type="match status" value="1"/>
</dbReference>
<name>A0A1X4G4A9_9CYAN</name>
<dbReference type="InterPro" id="IPR012795">
    <property type="entry name" value="tRNA_Ile_lys_synt_N"/>
</dbReference>
<dbReference type="InterPro" id="IPR011063">
    <property type="entry name" value="TilS/TtcA_N"/>
</dbReference>
<reference evidence="11" key="1">
    <citation type="submission" date="2017-04" db="EMBL/GenBank/DDBJ databases">
        <authorList>
            <person name="Abreu V.A."/>
            <person name="Popin R.V."/>
            <person name="Rigonato J."/>
            <person name="Andreote A.P."/>
            <person name="Schaker P.C."/>
            <person name="Hoff-Risseti C."/>
            <person name="Alvarenga D.O."/>
            <person name="Varani A.M."/>
            <person name="Fiore M.F."/>
        </authorList>
    </citation>
    <scope>NUCLEOTIDE SEQUENCE [LARGE SCALE GENOMIC DNA]</scope>
    <source>
        <strain evidence="11">CENA303</strain>
    </source>
</reference>
<dbReference type="EC" id="6.3.4.19" evidence="7"/>
<comment type="domain">
    <text evidence="7">The N-terminal region contains the highly conserved SGGXDS motif, predicted to be a P-loop motif involved in ATP binding.</text>
</comment>
<dbReference type="GO" id="GO:0005737">
    <property type="term" value="C:cytoplasm"/>
    <property type="evidence" value="ECO:0007669"/>
    <property type="project" value="UniProtKB-SubCell"/>
</dbReference>
<evidence type="ECO:0000256" key="7">
    <source>
        <dbReference type="HAMAP-Rule" id="MF_01161"/>
    </source>
</evidence>
<feature type="binding site" evidence="7">
    <location>
        <begin position="31"/>
        <end position="36"/>
    </location>
    <ligand>
        <name>ATP</name>
        <dbReference type="ChEBI" id="CHEBI:30616"/>
    </ligand>
</feature>
<dbReference type="InterPro" id="IPR014729">
    <property type="entry name" value="Rossmann-like_a/b/a_fold"/>
</dbReference>
<dbReference type="InterPro" id="IPR015262">
    <property type="entry name" value="tRNA_Ile_lys_synt_subst-bd"/>
</dbReference>
<dbReference type="Pfam" id="PF09179">
    <property type="entry name" value="TilS"/>
    <property type="match status" value="1"/>
</dbReference>
<dbReference type="PANTHER" id="PTHR43033">
    <property type="entry name" value="TRNA(ILE)-LYSIDINE SYNTHASE-RELATED"/>
    <property type="match status" value="1"/>
</dbReference>
<keyword evidence="5 7" id="KW-0067">ATP-binding</keyword>
<dbReference type="GO" id="GO:0006400">
    <property type="term" value="P:tRNA modification"/>
    <property type="evidence" value="ECO:0007669"/>
    <property type="project" value="UniProtKB-UniRule"/>
</dbReference>
<feature type="domain" description="tRNA(Ile)-lysidine/2-thiocytidine synthase N-terminal" evidence="8">
    <location>
        <begin position="26"/>
        <end position="203"/>
    </location>
</feature>
<dbReference type="AlphaFoldDB" id="A0A1X4G4A9"/>
<evidence type="ECO:0000256" key="2">
    <source>
        <dbReference type="ARBA" id="ARBA00022598"/>
    </source>
</evidence>
<feature type="domain" description="tRNA(Ile)-lysidine synthase substrate-binding" evidence="9">
    <location>
        <begin position="256"/>
        <end position="312"/>
    </location>
</feature>
<dbReference type="SUPFAM" id="SSF82829">
    <property type="entry name" value="MesJ substrate recognition domain-like"/>
    <property type="match status" value="1"/>
</dbReference>
<dbReference type="EMBL" id="NBYN01000056">
    <property type="protein sequence ID" value="OSO89328.1"/>
    <property type="molecule type" value="Genomic_DNA"/>
</dbReference>
<dbReference type="Proteomes" id="UP000192997">
    <property type="component" value="Unassembled WGS sequence"/>
</dbReference>
<keyword evidence="3 7" id="KW-0819">tRNA processing</keyword>
<dbReference type="HAMAP" id="MF_01161">
    <property type="entry name" value="tRNA_Ile_lys_synt"/>
    <property type="match status" value="1"/>
</dbReference>
<organism evidence="10 11">
    <name type="scientific">Cylindrospermopsis raciborskii CENA303</name>
    <dbReference type="NCBI Taxonomy" id="1170769"/>
    <lineage>
        <taxon>Bacteria</taxon>
        <taxon>Bacillati</taxon>
        <taxon>Cyanobacteriota</taxon>
        <taxon>Cyanophyceae</taxon>
        <taxon>Nostocales</taxon>
        <taxon>Aphanizomenonaceae</taxon>
        <taxon>Cylindrospermopsis</taxon>
    </lineage>
</organism>
<evidence type="ECO:0000313" key="10">
    <source>
        <dbReference type="EMBL" id="OSO89328.1"/>
    </source>
</evidence>
<dbReference type="RefSeq" id="WP_009341881.1">
    <property type="nucleotide sequence ID" value="NZ_NBYN01000056.1"/>
</dbReference>
<evidence type="ECO:0000256" key="5">
    <source>
        <dbReference type="ARBA" id="ARBA00022840"/>
    </source>
</evidence>
<comment type="catalytic activity">
    <reaction evidence="6 7">
        <text>cytidine(34) in tRNA(Ile2) + L-lysine + ATP = lysidine(34) in tRNA(Ile2) + AMP + diphosphate + H(+)</text>
        <dbReference type="Rhea" id="RHEA:43744"/>
        <dbReference type="Rhea" id="RHEA-COMP:10625"/>
        <dbReference type="Rhea" id="RHEA-COMP:10670"/>
        <dbReference type="ChEBI" id="CHEBI:15378"/>
        <dbReference type="ChEBI" id="CHEBI:30616"/>
        <dbReference type="ChEBI" id="CHEBI:32551"/>
        <dbReference type="ChEBI" id="CHEBI:33019"/>
        <dbReference type="ChEBI" id="CHEBI:82748"/>
        <dbReference type="ChEBI" id="CHEBI:83665"/>
        <dbReference type="ChEBI" id="CHEBI:456215"/>
        <dbReference type="EC" id="6.3.4.19"/>
    </reaction>
</comment>
<dbReference type="Pfam" id="PF01171">
    <property type="entry name" value="ATP_bind_3"/>
    <property type="match status" value="1"/>
</dbReference>
<evidence type="ECO:0000259" key="9">
    <source>
        <dbReference type="Pfam" id="PF09179"/>
    </source>
</evidence>
<keyword evidence="2 7" id="KW-0436">Ligase</keyword>
<dbReference type="GO" id="GO:0005524">
    <property type="term" value="F:ATP binding"/>
    <property type="evidence" value="ECO:0007669"/>
    <property type="project" value="UniProtKB-UniRule"/>
</dbReference>
<comment type="function">
    <text evidence="7">Ligates lysine onto the cytidine present at position 34 of the AUA codon-specific tRNA(Ile) that contains the anticodon CAU, in an ATP-dependent manner. Cytidine is converted to lysidine, thus changing the amino acid specificity of the tRNA from methionine to isoleucine.</text>
</comment>
<dbReference type="CDD" id="cd01992">
    <property type="entry name" value="TilS_N"/>
    <property type="match status" value="1"/>
</dbReference>
<dbReference type="Gene3D" id="1.20.59.20">
    <property type="match status" value="1"/>
</dbReference>
<proteinExistence type="inferred from homology"/>
<evidence type="ECO:0000256" key="4">
    <source>
        <dbReference type="ARBA" id="ARBA00022741"/>
    </source>
</evidence>
<accession>A0A1X4G4A9</accession>
<dbReference type="InterPro" id="IPR012094">
    <property type="entry name" value="tRNA_Ile_lys_synt"/>
</dbReference>
<comment type="similarity">
    <text evidence="7">Belongs to the tRNA(Ile)-lysidine synthase family.</text>
</comment>